<proteinExistence type="predicted"/>
<evidence type="ECO:0000313" key="3">
    <source>
        <dbReference type="Proteomes" id="UP000006744"/>
    </source>
</evidence>
<dbReference type="GO" id="GO:0006355">
    <property type="term" value="P:regulation of DNA-templated transcription"/>
    <property type="evidence" value="ECO:0007669"/>
    <property type="project" value="InterPro"/>
</dbReference>
<evidence type="ECO:0000313" key="2">
    <source>
        <dbReference type="EMBL" id="ACK98800.1"/>
    </source>
</evidence>
<dbReference type="InterPro" id="IPR009061">
    <property type="entry name" value="DNA-bd_dom_put_sf"/>
</dbReference>
<gene>
    <name evidence="2" type="ordered locus">BCG9842_A0062</name>
</gene>
<evidence type="ECO:0000259" key="1">
    <source>
        <dbReference type="PROSITE" id="PS50937"/>
    </source>
</evidence>
<dbReference type="RefSeq" id="WP_001094255.1">
    <property type="nucleotide sequence ID" value="NC_011774.1"/>
</dbReference>
<dbReference type="Pfam" id="PF13411">
    <property type="entry name" value="MerR_1"/>
    <property type="match status" value="1"/>
</dbReference>
<protein>
    <submittedName>
        <fullName evidence="2">MerR-family transcriptional regulator</fullName>
    </submittedName>
</protein>
<dbReference type="GO" id="GO:0003677">
    <property type="term" value="F:DNA binding"/>
    <property type="evidence" value="ECO:0007669"/>
    <property type="project" value="InterPro"/>
</dbReference>
<dbReference type="HOGENOM" id="CLU_2646721_0_0_9"/>
<dbReference type="SUPFAM" id="SSF46955">
    <property type="entry name" value="Putative DNA-binding domain"/>
    <property type="match status" value="1"/>
</dbReference>
<dbReference type="Gene3D" id="1.10.1660.10">
    <property type="match status" value="1"/>
</dbReference>
<dbReference type="EMBL" id="CP001188">
    <property type="protein sequence ID" value="ACK98800.1"/>
    <property type="molecule type" value="Genomic_DNA"/>
</dbReference>
<geneLocation type="plasmid" evidence="2 3">
    <name>pG9842_140</name>
</geneLocation>
<dbReference type="KEGG" id="bcg:BCG9842_A0062"/>
<feature type="domain" description="HTH merR-type" evidence="1">
    <location>
        <begin position="7"/>
        <end position="59"/>
    </location>
</feature>
<accession>B7IZQ5</accession>
<keyword evidence="2" id="KW-0614">Plasmid</keyword>
<reference evidence="2 3" key="1">
    <citation type="submission" date="2008-10" db="EMBL/GenBank/DDBJ databases">
        <title>Genome sequence of Bacillus cereus G9842.</title>
        <authorList>
            <person name="Dodson R.J."/>
            <person name="Durkin A.S."/>
            <person name="Rosovitz M.J."/>
            <person name="Rasko D.A."/>
            <person name="Hoffmaster A."/>
            <person name="Ravel J."/>
            <person name="Sutton G."/>
        </authorList>
    </citation>
    <scope>NUCLEOTIDE SEQUENCE [LARGE SCALE GENOMIC DNA]</scope>
    <source>
        <strain evidence="2 3">G9842</strain>
        <plasmid evidence="2 3">pG9842_140</plasmid>
    </source>
</reference>
<dbReference type="InterPro" id="IPR000551">
    <property type="entry name" value="MerR-type_HTH_dom"/>
</dbReference>
<sequence>MNTLKVDYTMKQTARILGVHRDTLMYWETNHLIPIARRNPKNNYRIYTIEEIIKIANIRGIDVVNNEVIEKKYRQI</sequence>
<dbReference type="PROSITE" id="PS50937">
    <property type="entry name" value="HTH_MERR_2"/>
    <property type="match status" value="1"/>
</dbReference>
<dbReference type="AlphaFoldDB" id="B7IZQ5"/>
<name>B7IZQ5_BACC2</name>
<dbReference type="CDD" id="cd00592">
    <property type="entry name" value="HTH_MerR-like"/>
    <property type="match status" value="1"/>
</dbReference>
<organism evidence="2 3">
    <name type="scientific">Bacillus cereus (strain G9842)</name>
    <dbReference type="NCBI Taxonomy" id="405531"/>
    <lineage>
        <taxon>Bacteria</taxon>
        <taxon>Bacillati</taxon>
        <taxon>Bacillota</taxon>
        <taxon>Bacilli</taxon>
        <taxon>Bacillales</taxon>
        <taxon>Bacillaceae</taxon>
        <taxon>Bacillus</taxon>
        <taxon>Bacillus cereus group</taxon>
    </lineage>
</organism>
<dbReference type="Proteomes" id="UP000006744">
    <property type="component" value="Plasmid pG9842_140"/>
</dbReference>